<evidence type="ECO:0000313" key="2">
    <source>
        <dbReference type="Proteomes" id="UP000003980"/>
    </source>
</evidence>
<accession>H2C0T4</accession>
<evidence type="ECO:0000313" key="1">
    <source>
        <dbReference type="EMBL" id="EHP71197.1"/>
    </source>
</evidence>
<dbReference type="HOGENOM" id="CLU_2257425_0_0_2"/>
<reference evidence="1 2" key="1">
    <citation type="submission" date="2012-01" db="EMBL/GenBank/DDBJ databases">
        <title>Improved High-Quality Draft sequence of Metallosphaera yellowstonensis MK1.</title>
        <authorList>
            <consortium name="US DOE Joint Genome Institute"/>
            <person name="Lucas S."/>
            <person name="Han J."/>
            <person name="Cheng J.-F."/>
            <person name="Goodwin L."/>
            <person name="Pitluck S."/>
            <person name="Peters L."/>
            <person name="Teshima H."/>
            <person name="Detter J.C."/>
            <person name="Han C."/>
            <person name="Tapia R."/>
            <person name="Land M."/>
            <person name="Hauser L."/>
            <person name="Kyrpides N."/>
            <person name="Kozubal M."/>
            <person name="Macur R.E."/>
            <person name="Jay Z."/>
            <person name="Inskeep W."/>
            <person name="Woyke T."/>
        </authorList>
    </citation>
    <scope>NUCLEOTIDE SEQUENCE [LARGE SCALE GENOMIC DNA]</scope>
    <source>
        <strain evidence="1 2">MK1</strain>
    </source>
</reference>
<dbReference type="AlphaFoldDB" id="H2C0T4"/>
<dbReference type="Proteomes" id="UP000003980">
    <property type="component" value="Unassembled WGS sequence"/>
</dbReference>
<protein>
    <submittedName>
        <fullName evidence="1">Uncharacterized protein</fullName>
    </submittedName>
</protein>
<proteinExistence type="predicted"/>
<gene>
    <name evidence="1" type="ORF">MetMK1DRAFT_00001550</name>
</gene>
<keyword evidence="2" id="KW-1185">Reference proteome</keyword>
<sequence length="103" mass="12288">MRNQLILLLTYYSKKKIITNFLPIFIIRLFQSFLPPNRTAKLKGVLSVFTELDYVKLKRKELEKISINWDDIFLNYVGKEPFGYPEFRSLIEAIKMKVLNKKD</sequence>
<dbReference type="STRING" id="671065.MetMK1DRAFT_00001550"/>
<name>H2C0T4_9CREN</name>
<dbReference type="eggNOG" id="arCOG01383">
    <property type="taxonomic scope" value="Archaea"/>
</dbReference>
<dbReference type="EMBL" id="JH597758">
    <property type="protein sequence ID" value="EHP71197.1"/>
    <property type="molecule type" value="Genomic_DNA"/>
</dbReference>
<organism evidence="1 2">
    <name type="scientific">Metallosphaera yellowstonensis MK1</name>
    <dbReference type="NCBI Taxonomy" id="671065"/>
    <lineage>
        <taxon>Archaea</taxon>
        <taxon>Thermoproteota</taxon>
        <taxon>Thermoprotei</taxon>
        <taxon>Sulfolobales</taxon>
        <taxon>Sulfolobaceae</taxon>
        <taxon>Metallosphaera</taxon>
    </lineage>
</organism>